<evidence type="ECO:0000313" key="1">
    <source>
        <dbReference type="EMBL" id="TDK24090.1"/>
    </source>
</evidence>
<dbReference type="OrthoDB" id="5142720at2"/>
<keyword evidence="2" id="KW-1185">Reference proteome</keyword>
<sequence>MRLLYVTESVPTWNPEHGDGSSIISWEVIRILHAEVSVTLLTFGGPVDVTDELRQRCEAVHVLPTRRHLLAVILSVLSLYDVGTLERSTRAAAATAAQLFSQSKVSLVHGPHAMFLARHLQGPVALETVDPWSVRVGMESVMTRGWRTWYRAVKSRLLLVAERRIPPRARLLSVAPQDAAQWAERLDREVCSIPNGVVAHTRTVQQRERPVVCFIGSLNYGLNISSVEILIQRFAPMVWREVPEAKLAHPLLTVEGDIKRFVAEVVNRLTVDRRAAGLEGNGAPLRRWGDVAQDHLRERNYALHETSGKLQQEGRYA</sequence>
<dbReference type="RefSeq" id="WP_133404774.1">
    <property type="nucleotide sequence ID" value="NZ_SMTK01000005.1"/>
</dbReference>
<dbReference type="AlphaFoldDB" id="A0A4R5TTJ3"/>
<reference evidence="1 2" key="1">
    <citation type="submission" date="2019-03" db="EMBL/GenBank/DDBJ databases">
        <title>Arthrobacter sp. nov., an bacterium isolated from biocrust in Mu Us Desert.</title>
        <authorList>
            <person name="Lixiong L."/>
        </authorList>
    </citation>
    <scope>NUCLEOTIDE SEQUENCE [LARGE SCALE GENOMIC DNA]</scope>
    <source>
        <strain evidence="1 2">SLN-3</strain>
    </source>
</reference>
<dbReference type="EMBL" id="SMTK01000005">
    <property type="protein sequence ID" value="TDK24090.1"/>
    <property type="molecule type" value="Genomic_DNA"/>
</dbReference>
<dbReference type="Proteomes" id="UP000295411">
    <property type="component" value="Unassembled WGS sequence"/>
</dbReference>
<proteinExistence type="predicted"/>
<name>A0A4R5TTJ3_9MICC</name>
<organism evidence="1 2">
    <name type="scientific">Arthrobacter crusticola</name>
    <dbReference type="NCBI Taxonomy" id="2547960"/>
    <lineage>
        <taxon>Bacteria</taxon>
        <taxon>Bacillati</taxon>
        <taxon>Actinomycetota</taxon>
        <taxon>Actinomycetes</taxon>
        <taxon>Micrococcales</taxon>
        <taxon>Micrococcaceae</taxon>
        <taxon>Arthrobacter</taxon>
    </lineage>
</organism>
<evidence type="ECO:0000313" key="2">
    <source>
        <dbReference type="Proteomes" id="UP000295411"/>
    </source>
</evidence>
<protein>
    <recommendedName>
        <fullName evidence="3">Glycosyltransferase subfamily 4-like N-terminal domain-containing protein</fullName>
    </recommendedName>
</protein>
<accession>A0A4R5TTJ3</accession>
<gene>
    <name evidence="1" type="ORF">E2F48_15035</name>
</gene>
<comment type="caution">
    <text evidence="1">The sequence shown here is derived from an EMBL/GenBank/DDBJ whole genome shotgun (WGS) entry which is preliminary data.</text>
</comment>
<evidence type="ECO:0008006" key="3">
    <source>
        <dbReference type="Google" id="ProtNLM"/>
    </source>
</evidence>